<protein>
    <submittedName>
        <fullName evidence="2">Ala-tRNA(Pro) deacylase</fullName>
    </submittedName>
</protein>
<gene>
    <name evidence="2" type="ORF">SAMN05444266_10859</name>
</gene>
<dbReference type="OrthoDB" id="9798587at2"/>
<dbReference type="Proteomes" id="UP000184420">
    <property type="component" value="Unassembled WGS sequence"/>
</dbReference>
<dbReference type="AlphaFoldDB" id="A0A1M7IQW7"/>
<reference evidence="2 3" key="1">
    <citation type="submission" date="2016-11" db="EMBL/GenBank/DDBJ databases">
        <authorList>
            <person name="Jaros S."/>
            <person name="Januszkiewicz K."/>
            <person name="Wedrychowicz H."/>
        </authorList>
    </citation>
    <scope>NUCLEOTIDE SEQUENCE [LARGE SCALE GENOMIC DNA]</scope>
    <source>
        <strain evidence="2 3">DSM 27406</strain>
    </source>
</reference>
<dbReference type="GO" id="GO:0002161">
    <property type="term" value="F:aminoacyl-tRNA deacylase activity"/>
    <property type="evidence" value="ECO:0007669"/>
    <property type="project" value="InterPro"/>
</dbReference>
<dbReference type="InterPro" id="IPR036754">
    <property type="entry name" value="YbaK/aa-tRNA-synt-asso_dom_sf"/>
</dbReference>
<evidence type="ECO:0000313" key="2">
    <source>
        <dbReference type="EMBL" id="SHM43085.1"/>
    </source>
</evidence>
<dbReference type="Gene3D" id="3.90.960.10">
    <property type="entry name" value="YbaK/aminoacyl-tRNA synthetase-associated domain"/>
    <property type="match status" value="1"/>
</dbReference>
<dbReference type="EMBL" id="FRBL01000008">
    <property type="protein sequence ID" value="SHM43085.1"/>
    <property type="molecule type" value="Genomic_DNA"/>
</dbReference>
<name>A0A1M7IQW7_9BACT</name>
<dbReference type="RefSeq" id="WP_073084872.1">
    <property type="nucleotide sequence ID" value="NZ_FRBL01000008.1"/>
</dbReference>
<dbReference type="Pfam" id="PF04073">
    <property type="entry name" value="tRNA_edit"/>
    <property type="match status" value="1"/>
</dbReference>
<accession>A0A1M7IQW7</accession>
<dbReference type="SUPFAM" id="SSF55826">
    <property type="entry name" value="YbaK/ProRS associated domain"/>
    <property type="match status" value="1"/>
</dbReference>
<organism evidence="2 3">
    <name type="scientific">Chitinophaga jiangningensis</name>
    <dbReference type="NCBI Taxonomy" id="1419482"/>
    <lineage>
        <taxon>Bacteria</taxon>
        <taxon>Pseudomonadati</taxon>
        <taxon>Bacteroidota</taxon>
        <taxon>Chitinophagia</taxon>
        <taxon>Chitinophagales</taxon>
        <taxon>Chitinophagaceae</taxon>
        <taxon>Chitinophaga</taxon>
    </lineage>
</organism>
<feature type="domain" description="YbaK/aminoacyl-tRNA synthetase-associated" evidence="1">
    <location>
        <begin position="59"/>
        <end position="160"/>
    </location>
</feature>
<evidence type="ECO:0000259" key="1">
    <source>
        <dbReference type="Pfam" id="PF04073"/>
    </source>
</evidence>
<evidence type="ECO:0000313" key="3">
    <source>
        <dbReference type="Proteomes" id="UP000184420"/>
    </source>
</evidence>
<proteinExistence type="predicted"/>
<sequence>MFFVSEVKTNRPNTFDVPLQKLVYKMLRENAVEYQRVETNASPGPAELLQVAVQLQVMMVQTLFLCDRQQNDFYLVITPQDKPFTPEDLSAELRISHVGFAPVKLLQSLLGTDTAGATVLSLLLDTEKHAQLVIDREVLQEEYFGCTDGSGTNFLKLRTEWLTGEFIPAVGHDPMYVNF</sequence>
<keyword evidence="3" id="KW-1185">Reference proteome</keyword>
<dbReference type="InterPro" id="IPR007214">
    <property type="entry name" value="YbaK/aa-tRNA-synth-assoc-dom"/>
</dbReference>
<dbReference type="STRING" id="1419482.SAMN05444266_10859"/>